<name>A0A1I7S2W9_BURXY</name>
<evidence type="ECO:0000256" key="1">
    <source>
        <dbReference type="SAM" id="SignalP"/>
    </source>
</evidence>
<dbReference type="eggNOG" id="ENOG502SUZK">
    <property type="taxonomic scope" value="Eukaryota"/>
</dbReference>
<feature type="chain" id="PRO_5036022049" evidence="1">
    <location>
        <begin position="19"/>
        <end position="219"/>
    </location>
</feature>
<keyword evidence="1" id="KW-0732">Signal</keyword>
<dbReference type="EMBL" id="CAJFCV020000004">
    <property type="protein sequence ID" value="CAG9116012.1"/>
    <property type="molecule type" value="Genomic_DNA"/>
</dbReference>
<dbReference type="PANTHER" id="PTHR34311:SF7">
    <property type="entry name" value="NEMATODE SPECIFIC PEPTIDE FAMILY"/>
    <property type="match status" value="1"/>
</dbReference>
<dbReference type="AlphaFoldDB" id="A0A1I7S2W9"/>
<dbReference type="PANTHER" id="PTHR34311">
    <property type="entry name" value="PROTEIN CBG21698-RELATED"/>
    <property type="match status" value="1"/>
</dbReference>
<organism evidence="3 5">
    <name type="scientific">Bursaphelenchus xylophilus</name>
    <name type="common">Pinewood nematode worm</name>
    <name type="synonym">Aphelenchoides xylophilus</name>
    <dbReference type="NCBI Taxonomy" id="6326"/>
    <lineage>
        <taxon>Eukaryota</taxon>
        <taxon>Metazoa</taxon>
        <taxon>Ecdysozoa</taxon>
        <taxon>Nematoda</taxon>
        <taxon>Chromadorea</taxon>
        <taxon>Rhabditida</taxon>
        <taxon>Tylenchina</taxon>
        <taxon>Tylenchomorpha</taxon>
        <taxon>Aphelenchoidea</taxon>
        <taxon>Aphelenchoididae</taxon>
        <taxon>Bursaphelenchus</taxon>
    </lineage>
</organism>
<evidence type="ECO:0000313" key="5">
    <source>
        <dbReference type="WBParaSite" id="BXY_0734900.1"/>
    </source>
</evidence>
<sequence length="219" mass="24500">MGLFTGILLAIAVLGVSSLKNCTVDDLKNAQAVFGKKLGLDSGKNWNHPLALLEAIHGFYAKDGDRGIVDVCNAINSELDFLNAKQIDLRTCFDPRFLLANDDTPEHALHYISVVSYLRFQCGAGFYTAAQNWQCISETFRASASNLIHTVRDVVNKLANTDLFQFEKCEVIKQGERPYFKPFQDRCRVGPVTYFACESYNTFFTSVLPDCRSECKIST</sequence>
<evidence type="ECO:0000313" key="3">
    <source>
        <dbReference type="Proteomes" id="UP000095284"/>
    </source>
</evidence>
<reference evidence="5" key="1">
    <citation type="submission" date="2016-11" db="UniProtKB">
        <authorList>
            <consortium name="WormBaseParasite"/>
        </authorList>
    </citation>
    <scope>IDENTIFICATION</scope>
</reference>
<keyword evidence="4" id="KW-1185">Reference proteome</keyword>
<evidence type="ECO:0000313" key="2">
    <source>
        <dbReference type="EMBL" id="CAD5226611.1"/>
    </source>
</evidence>
<dbReference type="EMBL" id="CAJFDI010000004">
    <property type="protein sequence ID" value="CAD5226611.1"/>
    <property type="molecule type" value="Genomic_DNA"/>
</dbReference>
<gene>
    <name evidence="2" type="ORF">BXYJ_LOCUS9156</name>
</gene>
<reference evidence="2" key="2">
    <citation type="submission" date="2020-09" db="EMBL/GenBank/DDBJ databases">
        <authorList>
            <person name="Kikuchi T."/>
        </authorList>
    </citation>
    <scope>NUCLEOTIDE SEQUENCE</scope>
    <source>
        <strain evidence="2">Ka4C1</strain>
    </source>
</reference>
<dbReference type="Proteomes" id="UP000659654">
    <property type="component" value="Unassembled WGS sequence"/>
</dbReference>
<dbReference type="Proteomes" id="UP000582659">
    <property type="component" value="Unassembled WGS sequence"/>
</dbReference>
<dbReference type="OrthoDB" id="5778601at2759"/>
<feature type="signal peptide" evidence="1">
    <location>
        <begin position="1"/>
        <end position="18"/>
    </location>
</feature>
<accession>A0A1I7S2W9</accession>
<dbReference type="WBParaSite" id="BXY_0734900.1">
    <property type="protein sequence ID" value="BXY_0734900.1"/>
    <property type="gene ID" value="BXY_0734900"/>
</dbReference>
<evidence type="ECO:0000313" key="4">
    <source>
        <dbReference type="Proteomes" id="UP000659654"/>
    </source>
</evidence>
<proteinExistence type="predicted"/>
<protein>
    <submittedName>
        <fullName evidence="2">(pine wood nematode) hypothetical protein</fullName>
    </submittedName>
</protein>
<dbReference type="Proteomes" id="UP000095284">
    <property type="component" value="Unplaced"/>
</dbReference>